<accession>A0A9W6MP45</accession>
<evidence type="ECO:0000313" key="3">
    <source>
        <dbReference type="Proteomes" id="UP001143486"/>
    </source>
</evidence>
<evidence type="ECO:0000256" key="1">
    <source>
        <dbReference type="SAM" id="Phobius"/>
    </source>
</evidence>
<dbReference type="EMBL" id="BSFE01000005">
    <property type="protein sequence ID" value="GLK52616.1"/>
    <property type="molecule type" value="Genomic_DNA"/>
</dbReference>
<dbReference type="RefSeq" id="WP_271186979.1">
    <property type="nucleotide sequence ID" value="NZ_BSFE01000005.1"/>
</dbReference>
<sequence length="199" mass="21521">MTDDFKTQLQNVKDQYYLDAGGGISLPVAGAIYWIALAALSRYLPPADWALTAAALSGMIFPLGLLLQKPLASPFMKSKSPIAGVGLLSVMSINMLWPVHFIVLDISPDAAPLSLAIGMTLHWPVIGWTYGSRVCLIHAIARVAAVSVLWYAFPEGRFDVLPLTVAALYLLAAGGMRWELGRLRRKKGLQATAMTEQPA</sequence>
<keyword evidence="1" id="KW-0812">Transmembrane</keyword>
<dbReference type="AlphaFoldDB" id="A0A9W6MP45"/>
<feature type="transmembrane region" description="Helical" evidence="1">
    <location>
        <begin position="16"/>
        <end position="37"/>
    </location>
</feature>
<name>A0A9W6MP45_9PROT</name>
<gene>
    <name evidence="2" type="ORF">GCM10017621_21240</name>
</gene>
<keyword evidence="1" id="KW-1133">Transmembrane helix</keyword>
<organism evidence="2 3">
    <name type="scientific">Maricaulis virginensis</name>
    <dbReference type="NCBI Taxonomy" id="144022"/>
    <lineage>
        <taxon>Bacteria</taxon>
        <taxon>Pseudomonadati</taxon>
        <taxon>Pseudomonadota</taxon>
        <taxon>Alphaproteobacteria</taxon>
        <taxon>Maricaulales</taxon>
        <taxon>Maricaulaceae</taxon>
        <taxon>Maricaulis</taxon>
    </lineage>
</organism>
<protein>
    <submittedName>
        <fullName evidence="2">Uncharacterized protein</fullName>
    </submittedName>
</protein>
<dbReference type="InterPro" id="IPR053824">
    <property type="entry name" value="DUF7010"/>
</dbReference>
<evidence type="ECO:0000313" key="2">
    <source>
        <dbReference type="EMBL" id="GLK52616.1"/>
    </source>
</evidence>
<reference evidence="2" key="2">
    <citation type="submission" date="2023-01" db="EMBL/GenBank/DDBJ databases">
        <authorList>
            <person name="Sun Q."/>
            <person name="Evtushenko L."/>
        </authorList>
    </citation>
    <scope>NUCLEOTIDE SEQUENCE</scope>
    <source>
        <strain evidence="2">VKM B-1513</strain>
    </source>
</reference>
<proteinExistence type="predicted"/>
<comment type="caution">
    <text evidence="2">The sequence shown here is derived from an EMBL/GenBank/DDBJ whole genome shotgun (WGS) entry which is preliminary data.</text>
</comment>
<feature type="transmembrane region" description="Helical" evidence="1">
    <location>
        <begin position="160"/>
        <end position="178"/>
    </location>
</feature>
<feature type="transmembrane region" description="Helical" evidence="1">
    <location>
        <begin position="49"/>
        <end position="68"/>
    </location>
</feature>
<feature type="transmembrane region" description="Helical" evidence="1">
    <location>
        <begin position="135"/>
        <end position="154"/>
    </location>
</feature>
<keyword evidence="1" id="KW-0472">Membrane</keyword>
<feature type="transmembrane region" description="Helical" evidence="1">
    <location>
        <begin position="80"/>
        <end position="104"/>
    </location>
</feature>
<keyword evidence="3" id="KW-1185">Reference proteome</keyword>
<dbReference type="Pfam" id="PF22765">
    <property type="entry name" value="DUF7010"/>
    <property type="match status" value="1"/>
</dbReference>
<dbReference type="Proteomes" id="UP001143486">
    <property type="component" value="Unassembled WGS sequence"/>
</dbReference>
<reference evidence="2" key="1">
    <citation type="journal article" date="2014" name="Int. J. Syst. Evol. Microbiol.">
        <title>Complete genome sequence of Corynebacterium casei LMG S-19264T (=DSM 44701T), isolated from a smear-ripened cheese.</title>
        <authorList>
            <consortium name="US DOE Joint Genome Institute (JGI-PGF)"/>
            <person name="Walter F."/>
            <person name="Albersmeier A."/>
            <person name="Kalinowski J."/>
            <person name="Ruckert C."/>
        </authorList>
    </citation>
    <scope>NUCLEOTIDE SEQUENCE</scope>
    <source>
        <strain evidence="2">VKM B-1513</strain>
    </source>
</reference>